<dbReference type="PANTHER" id="PTHR30204">
    <property type="entry name" value="REDOX-CYCLING DRUG-SENSING TRANSCRIPTIONAL ACTIVATOR SOXR"/>
    <property type="match status" value="1"/>
</dbReference>
<keyword evidence="4" id="KW-0238">DNA-binding</keyword>
<dbReference type="SMART" id="SM00422">
    <property type="entry name" value="HTH_MERR"/>
    <property type="match status" value="1"/>
</dbReference>
<keyword evidence="8" id="KW-1185">Reference proteome</keyword>
<evidence type="ECO:0000256" key="1">
    <source>
        <dbReference type="ARBA" id="ARBA00004496"/>
    </source>
</evidence>
<dbReference type="EMBL" id="JACHKZ010000029">
    <property type="protein sequence ID" value="MBB6579428.1"/>
    <property type="molecule type" value="Genomic_DNA"/>
</dbReference>
<dbReference type="PANTHER" id="PTHR30204:SF94">
    <property type="entry name" value="HEAVY METAL-DEPENDENT TRANSCRIPTIONAL REGULATOR HI_0293-RELATED"/>
    <property type="match status" value="1"/>
</dbReference>
<sequence>MAHSSAAPQAPRSHKVAGAASIAWPVSISKAAQLAGISARMARHYESLNLLPHVGRTDSGYRLYSEADVHTLRFIRRSRDLGFSMDEIETLLNLWNDKQRASSSVKEIAQKHIEVLSERIAAMQSMQRSLQQLVHSCHGDHRPDCPILDNLADPATDGSSCCH</sequence>
<gene>
    <name evidence="7" type="ORF">HNP33_003541</name>
</gene>
<organism evidence="7 8">
    <name type="scientific">Comamonas odontotermitis</name>
    <dbReference type="NCBI Taxonomy" id="379895"/>
    <lineage>
        <taxon>Bacteria</taxon>
        <taxon>Pseudomonadati</taxon>
        <taxon>Pseudomonadota</taxon>
        <taxon>Betaproteobacteria</taxon>
        <taxon>Burkholderiales</taxon>
        <taxon>Comamonadaceae</taxon>
        <taxon>Comamonas</taxon>
    </lineage>
</organism>
<dbReference type="NCBIfam" id="TIGR02044">
    <property type="entry name" value="CueR"/>
    <property type="match status" value="1"/>
</dbReference>
<dbReference type="SUPFAM" id="SSF46955">
    <property type="entry name" value="Putative DNA-binding domain"/>
    <property type="match status" value="1"/>
</dbReference>
<accession>A0ABR6RJS9</accession>
<evidence type="ECO:0000313" key="8">
    <source>
        <dbReference type="Proteomes" id="UP000562492"/>
    </source>
</evidence>
<dbReference type="InterPro" id="IPR011789">
    <property type="entry name" value="CueR"/>
</dbReference>
<evidence type="ECO:0000259" key="6">
    <source>
        <dbReference type="PROSITE" id="PS50937"/>
    </source>
</evidence>
<keyword evidence="5" id="KW-0804">Transcription</keyword>
<dbReference type="Gene3D" id="1.10.1660.10">
    <property type="match status" value="1"/>
</dbReference>
<dbReference type="InterPro" id="IPR047057">
    <property type="entry name" value="MerR_fam"/>
</dbReference>
<dbReference type="PRINTS" id="PR00040">
    <property type="entry name" value="HTHMERR"/>
</dbReference>
<name>A0ABR6RJS9_9BURK</name>
<dbReference type="Pfam" id="PF09278">
    <property type="entry name" value="MerR-DNA-bind"/>
    <property type="match status" value="1"/>
</dbReference>
<evidence type="ECO:0000256" key="2">
    <source>
        <dbReference type="ARBA" id="ARBA00022490"/>
    </source>
</evidence>
<dbReference type="Pfam" id="PF00376">
    <property type="entry name" value="MerR"/>
    <property type="match status" value="1"/>
</dbReference>
<feature type="domain" description="HTH merR-type" evidence="6">
    <location>
        <begin position="27"/>
        <end position="94"/>
    </location>
</feature>
<evidence type="ECO:0000256" key="5">
    <source>
        <dbReference type="ARBA" id="ARBA00023163"/>
    </source>
</evidence>
<comment type="subcellular location">
    <subcellularLocation>
        <location evidence="1">Cytoplasm</location>
    </subcellularLocation>
</comment>
<dbReference type="InterPro" id="IPR015358">
    <property type="entry name" value="Tscrpt_reg_MerR_DNA-bd"/>
</dbReference>
<evidence type="ECO:0000256" key="3">
    <source>
        <dbReference type="ARBA" id="ARBA00023015"/>
    </source>
</evidence>
<dbReference type="CDD" id="cd01108">
    <property type="entry name" value="HTH_CueR"/>
    <property type="match status" value="1"/>
</dbReference>
<proteinExistence type="predicted"/>
<evidence type="ECO:0000256" key="4">
    <source>
        <dbReference type="ARBA" id="ARBA00023125"/>
    </source>
</evidence>
<dbReference type="Proteomes" id="UP000562492">
    <property type="component" value="Unassembled WGS sequence"/>
</dbReference>
<keyword evidence="2" id="KW-0963">Cytoplasm</keyword>
<dbReference type="RefSeq" id="WP_184710789.1">
    <property type="nucleotide sequence ID" value="NZ_JACHKZ010000029.1"/>
</dbReference>
<evidence type="ECO:0000313" key="7">
    <source>
        <dbReference type="EMBL" id="MBB6579428.1"/>
    </source>
</evidence>
<dbReference type="InterPro" id="IPR000551">
    <property type="entry name" value="MerR-type_HTH_dom"/>
</dbReference>
<reference evidence="7 8" key="1">
    <citation type="submission" date="2020-08" db="EMBL/GenBank/DDBJ databases">
        <title>Functional genomics of gut bacteria from endangered species of beetles.</title>
        <authorList>
            <person name="Carlos-Shanley C."/>
        </authorList>
    </citation>
    <scope>NUCLEOTIDE SEQUENCE [LARGE SCALE GENOMIC DNA]</scope>
    <source>
        <strain evidence="7 8">S00124</strain>
    </source>
</reference>
<keyword evidence="3" id="KW-0805">Transcription regulation</keyword>
<comment type="caution">
    <text evidence="7">The sequence shown here is derived from an EMBL/GenBank/DDBJ whole genome shotgun (WGS) entry which is preliminary data.</text>
</comment>
<dbReference type="PROSITE" id="PS50937">
    <property type="entry name" value="HTH_MERR_2"/>
    <property type="match status" value="1"/>
</dbReference>
<protein>
    <submittedName>
        <fullName evidence="7">Cu(I)-responsive transcriptional regulator</fullName>
    </submittedName>
</protein>
<dbReference type="InterPro" id="IPR009061">
    <property type="entry name" value="DNA-bd_dom_put_sf"/>
</dbReference>